<sequence length="53" mass="6489">MQPWQIWEAYDLDPWSANVIKYVLRAGRKGPKVEDLRKARHYLDYLIEREQSR</sequence>
<gene>
    <name evidence="1" type="ORF">C6N75_09740</name>
</gene>
<comment type="caution">
    <text evidence="1">The sequence shown here is derived from an EMBL/GenBank/DDBJ whole genome shotgun (WGS) entry which is preliminary data.</text>
</comment>
<evidence type="ECO:0000313" key="2">
    <source>
        <dbReference type="Proteomes" id="UP000239322"/>
    </source>
</evidence>
<dbReference type="EMBL" id="PVLV01000121">
    <property type="protein sequence ID" value="PRH79426.1"/>
    <property type="molecule type" value="Genomic_DNA"/>
</dbReference>
<dbReference type="Proteomes" id="UP000239322">
    <property type="component" value="Unassembled WGS sequence"/>
</dbReference>
<protein>
    <recommendedName>
        <fullName evidence="3">DUF3310 domain-containing protein</fullName>
    </recommendedName>
</protein>
<accession>A0A2S9PYB3</accession>
<dbReference type="OrthoDB" id="1684418at2"/>
<dbReference type="AlphaFoldDB" id="A0A2S9PYB3"/>
<evidence type="ECO:0008006" key="3">
    <source>
        <dbReference type="Google" id="ProtNLM"/>
    </source>
</evidence>
<proteinExistence type="predicted"/>
<evidence type="ECO:0000313" key="1">
    <source>
        <dbReference type="EMBL" id="PRH79426.1"/>
    </source>
</evidence>
<keyword evidence="2" id="KW-1185">Reference proteome</keyword>
<name>A0A2S9PYB3_9ACTN</name>
<dbReference type="InterPro" id="IPR021739">
    <property type="entry name" value="SaV-like"/>
</dbReference>
<organism evidence="1 2">
    <name type="scientific">Streptomyces solincola</name>
    <dbReference type="NCBI Taxonomy" id="2100817"/>
    <lineage>
        <taxon>Bacteria</taxon>
        <taxon>Bacillati</taxon>
        <taxon>Actinomycetota</taxon>
        <taxon>Actinomycetes</taxon>
        <taxon>Kitasatosporales</taxon>
        <taxon>Streptomycetaceae</taxon>
        <taxon>Streptomyces</taxon>
    </lineage>
</organism>
<dbReference type="Pfam" id="PF11753">
    <property type="entry name" value="DUF3310"/>
    <property type="match status" value="1"/>
</dbReference>
<reference evidence="1 2" key="1">
    <citation type="submission" date="2018-03" db="EMBL/GenBank/DDBJ databases">
        <title>Novel Streptomyces sp. from soil.</title>
        <authorList>
            <person name="Tan G.Y.A."/>
            <person name="Lee Z.Y."/>
        </authorList>
    </citation>
    <scope>NUCLEOTIDE SEQUENCE [LARGE SCALE GENOMIC DNA]</scope>
    <source>
        <strain evidence="1 2">ST5x</strain>
    </source>
</reference>